<evidence type="ECO:0008006" key="3">
    <source>
        <dbReference type="Google" id="ProtNLM"/>
    </source>
</evidence>
<name>A0ABR1TKK1_9PEZI</name>
<accession>A0ABR1TKK1</accession>
<dbReference type="EMBL" id="JAQQWM010000009">
    <property type="protein sequence ID" value="KAK8047173.1"/>
    <property type="molecule type" value="Genomic_DNA"/>
</dbReference>
<evidence type="ECO:0000313" key="2">
    <source>
        <dbReference type="Proteomes" id="UP001446871"/>
    </source>
</evidence>
<comment type="caution">
    <text evidence="1">The sequence shown here is derived from an EMBL/GenBank/DDBJ whole genome shotgun (WGS) entry which is preliminary data.</text>
</comment>
<protein>
    <recommendedName>
        <fullName evidence="3">Secreted protein</fullName>
    </recommendedName>
</protein>
<proteinExistence type="predicted"/>
<organism evidence="1 2">
    <name type="scientific">Apiospora saccharicola</name>
    <dbReference type="NCBI Taxonomy" id="335842"/>
    <lineage>
        <taxon>Eukaryota</taxon>
        <taxon>Fungi</taxon>
        <taxon>Dikarya</taxon>
        <taxon>Ascomycota</taxon>
        <taxon>Pezizomycotina</taxon>
        <taxon>Sordariomycetes</taxon>
        <taxon>Xylariomycetidae</taxon>
        <taxon>Amphisphaeriales</taxon>
        <taxon>Apiosporaceae</taxon>
        <taxon>Apiospora</taxon>
    </lineage>
</organism>
<evidence type="ECO:0000313" key="1">
    <source>
        <dbReference type="EMBL" id="KAK8047173.1"/>
    </source>
</evidence>
<reference evidence="1 2" key="1">
    <citation type="submission" date="2023-01" db="EMBL/GenBank/DDBJ databases">
        <title>Analysis of 21 Apiospora genomes using comparative genomics revels a genus with tremendous synthesis potential of carbohydrate active enzymes and secondary metabolites.</title>
        <authorList>
            <person name="Sorensen T."/>
        </authorList>
    </citation>
    <scope>NUCLEOTIDE SEQUENCE [LARGE SCALE GENOMIC DNA]</scope>
    <source>
        <strain evidence="1 2">CBS 83171</strain>
    </source>
</reference>
<keyword evidence="2" id="KW-1185">Reference proteome</keyword>
<dbReference type="Proteomes" id="UP001446871">
    <property type="component" value="Unassembled WGS sequence"/>
</dbReference>
<sequence length="143" mass="14483">MVLHNCLGVAVLGKISGGLVETILVFILFAFLGRGVDVVVAADAALEVSVVHKGALSQGGQVDGVEVGVAARLLQVLEHLGLVAQQGHVLLEQVVQLGRVDGGEGGVGPLLLAGLAVDDDLDVLDEFLAAGGVLFGADVVFLL</sequence>
<gene>
    <name evidence="1" type="ORF">PG996_015237</name>
</gene>